<name>A0A2W7NEE9_9RHOB</name>
<accession>A0A2W7NEE9</accession>
<dbReference type="RefSeq" id="WP_111537032.1">
    <property type="nucleotide sequence ID" value="NZ_QKZL01000006.1"/>
</dbReference>
<comment type="caution">
    <text evidence="1">The sequence shown here is derived from an EMBL/GenBank/DDBJ whole genome shotgun (WGS) entry which is preliminary data.</text>
</comment>
<dbReference type="Gene3D" id="3.40.50.150">
    <property type="entry name" value="Vaccinia Virus protein VP39"/>
    <property type="match status" value="1"/>
</dbReference>
<gene>
    <name evidence="1" type="ORF">LX81_01866</name>
</gene>
<dbReference type="Pfam" id="PF05401">
    <property type="entry name" value="NodS"/>
    <property type="match status" value="1"/>
</dbReference>
<dbReference type="OrthoDB" id="116799at2"/>
<keyword evidence="2" id="KW-1185">Reference proteome</keyword>
<protein>
    <submittedName>
        <fullName evidence="1">Nodulation protein S (NodS)</fullName>
    </submittedName>
</protein>
<proteinExistence type="predicted"/>
<evidence type="ECO:0000313" key="1">
    <source>
        <dbReference type="EMBL" id="PZX16497.1"/>
    </source>
</evidence>
<dbReference type="EMBL" id="QKZL01000006">
    <property type="protein sequence ID" value="PZX16497.1"/>
    <property type="molecule type" value="Genomic_DNA"/>
</dbReference>
<dbReference type="CDD" id="cd02440">
    <property type="entry name" value="AdoMet_MTases"/>
    <property type="match status" value="1"/>
</dbReference>
<organism evidence="1 2">
    <name type="scientific">Palleronia aestuarii</name>
    <dbReference type="NCBI Taxonomy" id="568105"/>
    <lineage>
        <taxon>Bacteria</taxon>
        <taxon>Pseudomonadati</taxon>
        <taxon>Pseudomonadota</taxon>
        <taxon>Alphaproteobacteria</taxon>
        <taxon>Rhodobacterales</taxon>
        <taxon>Roseobacteraceae</taxon>
        <taxon>Palleronia</taxon>
    </lineage>
</organism>
<dbReference type="SUPFAM" id="SSF53335">
    <property type="entry name" value="S-adenosyl-L-methionine-dependent methyltransferases"/>
    <property type="match status" value="1"/>
</dbReference>
<dbReference type="Proteomes" id="UP000248916">
    <property type="component" value="Unassembled WGS sequence"/>
</dbReference>
<dbReference type="GO" id="GO:0008757">
    <property type="term" value="F:S-adenosylmethionine-dependent methyltransferase activity"/>
    <property type="evidence" value="ECO:0007669"/>
    <property type="project" value="InterPro"/>
</dbReference>
<sequence>MSGHSPADLGHLLNLYDATDDPWNFRTSAFELGRLDAVARALPRPRYESALELGCGNGELARRIASRCAAYTGLDAVPTALAAARLAVPEACFVEGFLPCDLPGENHDLVLLSEILYFLDRDAIRDLAACIDRTSPQADVVTVTWGGPTGHALTGAEAVAAFADATPRARRQIETGALYRIEIFTPLEQAAR</sequence>
<dbReference type="InterPro" id="IPR029063">
    <property type="entry name" value="SAM-dependent_MTases_sf"/>
</dbReference>
<dbReference type="GO" id="GO:0009312">
    <property type="term" value="P:oligosaccharide biosynthetic process"/>
    <property type="evidence" value="ECO:0007669"/>
    <property type="project" value="InterPro"/>
</dbReference>
<reference evidence="1 2" key="1">
    <citation type="submission" date="2018-06" db="EMBL/GenBank/DDBJ databases">
        <title>Genomic Encyclopedia of Archaeal and Bacterial Type Strains, Phase II (KMG-II): from individual species to whole genera.</title>
        <authorList>
            <person name="Goeker M."/>
        </authorList>
    </citation>
    <scope>NUCLEOTIDE SEQUENCE [LARGE SCALE GENOMIC DNA]</scope>
    <source>
        <strain evidence="1 2">DSM 22009</strain>
    </source>
</reference>
<dbReference type="AlphaFoldDB" id="A0A2W7NEE9"/>
<evidence type="ECO:0000313" key="2">
    <source>
        <dbReference type="Proteomes" id="UP000248916"/>
    </source>
</evidence>
<dbReference type="InterPro" id="IPR008715">
    <property type="entry name" value="SAM-MeTfrase_NodS-like"/>
</dbReference>